<dbReference type="PANTHER" id="PTHR38033:SF1">
    <property type="entry name" value="DOTU FAMILY TYPE IV_VI SECRETION SYSTEM PROTEIN"/>
    <property type="match status" value="1"/>
</dbReference>
<gene>
    <name evidence="3" type="ORF">G925_02947</name>
</gene>
<dbReference type="Proteomes" id="UP000016035">
    <property type="component" value="Unassembled WGS sequence"/>
</dbReference>
<dbReference type="EMBL" id="AWBU01000022">
    <property type="protein sequence ID" value="EQX25640.1"/>
    <property type="molecule type" value="Genomic_DNA"/>
</dbReference>
<dbReference type="InterPro" id="IPR038522">
    <property type="entry name" value="T4/T6SS_DotU_sf"/>
</dbReference>
<dbReference type="PATRIC" id="fig|1281200.3.peg.3053"/>
<name>A0A0E2L1A0_ECOU3</name>
<keyword evidence="1" id="KW-1133">Transmembrane helix</keyword>
<organism evidence="3 4">
    <name type="scientific">Escherichia coli (strain UMEA 3162-1)</name>
    <dbReference type="NCBI Taxonomy" id="1281200"/>
    <lineage>
        <taxon>Bacteria</taxon>
        <taxon>Pseudomonadati</taxon>
        <taxon>Pseudomonadota</taxon>
        <taxon>Gammaproteobacteria</taxon>
        <taxon>Enterobacterales</taxon>
        <taxon>Enterobacteriaceae</taxon>
        <taxon>Escherichia</taxon>
    </lineage>
</organism>
<evidence type="ECO:0000313" key="4">
    <source>
        <dbReference type="Proteomes" id="UP000016035"/>
    </source>
</evidence>
<sequence>MKKDMDINIDALLRDTFLTVVELRQGTTVRHGIELYRHCQRQVELVRERLKDAGFSRENVEHITYAQCALLDETVLSRSGMDDGQAIWMKNPLQSHFFNTLQAGELLYERMKQVLQEPAPAQAVLTCFHRVLLLGFRGRYQDPAAPERDQLISTLNGQVAPFGVLPETAVLNVPLSTRQHPLLHSPFFWLVTLALLLAGVWWGLHHWLNVLVDELLPQSLR</sequence>
<dbReference type="SMR" id="A0A0E2L1A0"/>
<keyword evidence="1" id="KW-0472">Membrane</keyword>
<dbReference type="PANTHER" id="PTHR38033">
    <property type="entry name" value="MEMBRANE PROTEIN-RELATED"/>
    <property type="match status" value="1"/>
</dbReference>
<dbReference type="NCBIfam" id="NF038239">
    <property type="entry name" value="T6SS_TssL_short"/>
    <property type="match status" value="1"/>
</dbReference>
<protein>
    <recommendedName>
        <fullName evidence="2">Type IV / VI secretion system DotU domain-containing protein</fullName>
    </recommendedName>
</protein>
<comment type="caution">
    <text evidence="3">The sequence shown here is derived from an EMBL/GenBank/DDBJ whole genome shotgun (WGS) entry which is preliminary data.</text>
</comment>
<keyword evidence="1" id="KW-0812">Transmembrane</keyword>
<feature type="transmembrane region" description="Helical" evidence="1">
    <location>
        <begin position="187"/>
        <end position="204"/>
    </location>
</feature>
<dbReference type="Pfam" id="PF09850">
    <property type="entry name" value="DotU"/>
    <property type="match status" value="1"/>
</dbReference>
<accession>A0A0E2L1A0</accession>
<evidence type="ECO:0000259" key="2">
    <source>
        <dbReference type="Pfam" id="PF09850"/>
    </source>
</evidence>
<dbReference type="RefSeq" id="WP_000710991.1">
    <property type="nucleotide sequence ID" value="NZ_KE701777.1"/>
</dbReference>
<proteinExistence type="predicted"/>
<dbReference type="InterPro" id="IPR017732">
    <property type="entry name" value="T4/T6SS_DotU"/>
</dbReference>
<dbReference type="NCBIfam" id="TIGR03349">
    <property type="entry name" value="IV_VI_DotU"/>
    <property type="match status" value="1"/>
</dbReference>
<evidence type="ECO:0000256" key="1">
    <source>
        <dbReference type="SAM" id="Phobius"/>
    </source>
</evidence>
<dbReference type="HOGENOM" id="CLU_071818_2_0_6"/>
<reference evidence="4" key="1">
    <citation type="submission" date="2013-07" db="EMBL/GenBank/DDBJ databases">
        <title>The genome sequence of Escherichia coli UMEA 3162-1.</title>
        <authorList>
            <consortium name="The Broad Institute Genome Sequencing Platform"/>
            <consortium name="The Broad Institute Genome Sequencing Center for Infectious Disease"/>
            <person name="Feldgarden M."/>
            <person name="Frimodt-Moller N."/>
            <person name="Leihof R.F."/>
            <person name="Rasmussen L."/>
            <person name="Young S.K."/>
            <person name="Zeng Q."/>
            <person name="Gargeya S."/>
            <person name="Abouelleil A."/>
            <person name="Alvarado L."/>
            <person name="Berlin A.M."/>
            <person name="Chapman S.B."/>
            <person name="Gainer-Dewar J."/>
            <person name="Goldberg J."/>
            <person name="Gnerre S."/>
            <person name="Griggs A."/>
            <person name="Gujja S."/>
            <person name="Hansen M."/>
            <person name="Howarth C."/>
            <person name="Imamovic A."/>
            <person name="Larimer J."/>
            <person name="McCowan C."/>
            <person name="Murphy C."/>
            <person name="Pearson M."/>
            <person name="Poon T."/>
            <person name="Priest M."/>
            <person name="Roberts A."/>
            <person name="Saif S."/>
            <person name="Shea T."/>
            <person name="Sykes S."/>
            <person name="Wortman J."/>
            <person name="Nusbaum C."/>
            <person name="Birren B."/>
        </authorList>
    </citation>
    <scope>NUCLEOTIDE SEQUENCE [LARGE SCALE GENOMIC DNA]</scope>
    <source>
        <strain evidence="4">UMEA 3162-1</strain>
    </source>
</reference>
<dbReference type="AlphaFoldDB" id="A0A0E2L1A0"/>
<feature type="domain" description="Type IV / VI secretion system DotU" evidence="2">
    <location>
        <begin position="9"/>
        <end position="207"/>
    </location>
</feature>
<evidence type="ECO:0000313" key="3">
    <source>
        <dbReference type="EMBL" id="EQX25640.1"/>
    </source>
</evidence>
<dbReference type="Gene3D" id="1.25.40.590">
    <property type="entry name" value="Type IV / VI secretion system, DotU"/>
    <property type="match status" value="1"/>
</dbReference>